<feature type="compositionally biased region" description="Low complexity" evidence="1">
    <location>
        <begin position="251"/>
        <end position="261"/>
    </location>
</feature>
<comment type="caution">
    <text evidence="2">The sequence shown here is derived from an EMBL/GenBank/DDBJ whole genome shotgun (WGS) entry which is preliminary data.</text>
</comment>
<proteinExistence type="predicted"/>
<sequence length="342" mass="36944">MFDDSAWQGTDKLEELDVTPLGGAQRSSMRQVLQQHGLAWPPPAEQNHWTPVLAIGSNASVDQLARKFPPDLFPDGVVIPVLRCVLEEFDVVYSPMIVSYGSCTATLEHSPGTAIAVFVTYLPPLLLQRMHDTEGAYNLCQLNNIHLQLGQSLEGYKAGRAPVQVLDLMYQYNHQVGSLYMPFNTYKGQGGTPVALKEIRATGRTFPALTQRQMQLAVHEALREVQTTGLLAPLDPPTACTEVASAAARANGSNAASTASRDGSIGTNGAATGGAEPAGSAEPSWLMENEPGSLEDWILRNLDDPLVRHTYVTAMSAAAKPFKYADSELLMSFGNLFSDNVK</sequence>
<protein>
    <submittedName>
        <fullName evidence="2">Uncharacterized protein</fullName>
    </submittedName>
</protein>
<accession>A0AAW1PYU0</accession>
<dbReference type="AlphaFoldDB" id="A0AAW1PYU0"/>
<feature type="region of interest" description="Disordered" evidence="1">
    <location>
        <begin position="251"/>
        <end position="287"/>
    </location>
</feature>
<evidence type="ECO:0000313" key="3">
    <source>
        <dbReference type="Proteomes" id="UP001489004"/>
    </source>
</evidence>
<evidence type="ECO:0000313" key="2">
    <source>
        <dbReference type="EMBL" id="KAK9814536.1"/>
    </source>
</evidence>
<keyword evidence="3" id="KW-1185">Reference proteome</keyword>
<name>A0AAW1PYU0_9CHLO</name>
<evidence type="ECO:0000256" key="1">
    <source>
        <dbReference type="SAM" id="MobiDB-lite"/>
    </source>
</evidence>
<organism evidence="2 3">
    <name type="scientific">[Myrmecia] bisecta</name>
    <dbReference type="NCBI Taxonomy" id="41462"/>
    <lineage>
        <taxon>Eukaryota</taxon>
        <taxon>Viridiplantae</taxon>
        <taxon>Chlorophyta</taxon>
        <taxon>core chlorophytes</taxon>
        <taxon>Trebouxiophyceae</taxon>
        <taxon>Trebouxiales</taxon>
        <taxon>Trebouxiaceae</taxon>
        <taxon>Myrmecia</taxon>
    </lineage>
</organism>
<dbReference type="EMBL" id="JALJOR010000007">
    <property type="protein sequence ID" value="KAK9814536.1"/>
    <property type="molecule type" value="Genomic_DNA"/>
</dbReference>
<dbReference type="Proteomes" id="UP001489004">
    <property type="component" value="Unassembled WGS sequence"/>
</dbReference>
<reference evidence="2 3" key="1">
    <citation type="journal article" date="2024" name="Nat. Commun.">
        <title>Phylogenomics reveals the evolutionary origins of lichenization in chlorophyte algae.</title>
        <authorList>
            <person name="Puginier C."/>
            <person name="Libourel C."/>
            <person name="Otte J."/>
            <person name="Skaloud P."/>
            <person name="Haon M."/>
            <person name="Grisel S."/>
            <person name="Petersen M."/>
            <person name="Berrin J.G."/>
            <person name="Delaux P.M."/>
            <person name="Dal Grande F."/>
            <person name="Keller J."/>
        </authorList>
    </citation>
    <scope>NUCLEOTIDE SEQUENCE [LARGE SCALE GENOMIC DNA]</scope>
    <source>
        <strain evidence="2 3">SAG 2043</strain>
    </source>
</reference>
<gene>
    <name evidence="2" type="ORF">WJX72_007546</name>
</gene>